<dbReference type="AlphaFoldDB" id="A0AAN9Y9R2"/>
<proteinExistence type="predicted"/>
<evidence type="ECO:0000313" key="2">
    <source>
        <dbReference type="EMBL" id="KAK7605523.1"/>
    </source>
</evidence>
<name>A0AAN9Y9R2_9HEMI</name>
<keyword evidence="3" id="KW-1185">Reference proteome</keyword>
<organism evidence="2 3">
    <name type="scientific">Parthenolecanium corni</name>
    <dbReference type="NCBI Taxonomy" id="536013"/>
    <lineage>
        <taxon>Eukaryota</taxon>
        <taxon>Metazoa</taxon>
        <taxon>Ecdysozoa</taxon>
        <taxon>Arthropoda</taxon>
        <taxon>Hexapoda</taxon>
        <taxon>Insecta</taxon>
        <taxon>Pterygota</taxon>
        <taxon>Neoptera</taxon>
        <taxon>Paraneoptera</taxon>
        <taxon>Hemiptera</taxon>
        <taxon>Sternorrhyncha</taxon>
        <taxon>Coccoidea</taxon>
        <taxon>Coccidae</taxon>
        <taxon>Parthenolecanium</taxon>
    </lineage>
</organism>
<accession>A0AAN9Y9R2</accession>
<dbReference type="EMBL" id="JBBCAQ010000002">
    <property type="protein sequence ID" value="KAK7605523.1"/>
    <property type="molecule type" value="Genomic_DNA"/>
</dbReference>
<feature type="compositionally biased region" description="Low complexity" evidence="1">
    <location>
        <begin position="1"/>
        <end position="16"/>
    </location>
</feature>
<evidence type="ECO:0000313" key="3">
    <source>
        <dbReference type="Proteomes" id="UP001367676"/>
    </source>
</evidence>
<gene>
    <name evidence="2" type="ORF">V9T40_007381</name>
</gene>
<evidence type="ECO:0000256" key="1">
    <source>
        <dbReference type="SAM" id="MobiDB-lite"/>
    </source>
</evidence>
<feature type="region of interest" description="Disordered" evidence="1">
    <location>
        <begin position="1"/>
        <end position="22"/>
    </location>
</feature>
<dbReference type="Proteomes" id="UP001367676">
    <property type="component" value="Unassembled WGS sequence"/>
</dbReference>
<sequence>MTTRRSTISTFSTIPSAGGRSAVDPRAQIVSSHHLPCGARRSPEGRRITNIVRSPQSAVVGSELRTAEAEADANRRDTRLILNTRTRVATVASRRVASAETHLSPILSIFSRDSCADNDKHISTSSHYRQLPAVSLILIDATINDERNRTSESPRSVSVDARACSQRSSTSTLRLISQFHFVTWSSPPKPSAIRPARAHSTVLCT</sequence>
<protein>
    <submittedName>
        <fullName evidence="2">Uncharacterized protein</fullName>
    </submittedName>
</protein>
<comment type="caution">
    <text evidence="2">The sequence shown here is derived from an EMBL/GenBank/DDBJ whole genome shotgun (WGS) entry which is preliminary data.</text>
</comment>
<reference evidence="2 3" key="1">
    <citation type="submission" date="2024-03" db="EMBL/GenBank/DDBJ databases">
        <title>Adaptation during the transition from Ophiocordyceps entomopathogen to insect associate is accompanied by gene loss and intensified selection.</title>
        <authorList>
            <person name="Ward C.M."/>
            <person name="Onetto C.A."/>
            <person name="Borneman A.R."/>
        </authorList>
    </citation>
    <scope>NUCLEOTIDE SEQUENCE [LARGE SCALE GENOMIC DNA]</scope>
    <source>
        <strain evidence="2">AWRI1</strain>
        <tissue evidence="2">Single Adult Female</tissue>
    </source>
</reference>